<organism evidence="10 11">
    <name type="scientific">Shewanella corallii</name>
    <dbReference type="NCBI Taxonomy" id="560080"/>
    <lineage>
        <taxon>Bacteria</taxon>
        <taxon>Pseudomonadati</taxon>
        <taxon>Pseudomonadota</taxon>
        <taxon>Gammaproteobacteria</taxon>
        <taxon>Alteromonadales</taxon>
        <taxon>Shewanellaceae</taxon>
        <taxon>Shewanella</taxon>
    </lineage>
</organism>
<evidence type="ECO:0000313" key="11">
    <source>
        <dbReference type="Proteomes" id="UP001202831"/>
    </source>
</evidence>
<dbReference type="RefSeq" id="WP_249250995.1">
    <property type="nucleotide sequence ID" value="NZ_JAKIKT010000015.1"/>
</dbReference>
<dbReference type="InterPro" id="IPR058624">
    <property type="entry name" value="MdtA-like_HH"/>
</dbReference>
<evidence type="ECO:0000256" key="6">
    <source>
        <dbReference type="SAM" id="Phobius"/>
    </source>
</evidence>
<keyword evidence="3 6" id="KW-0812">Transmembrane</keyword>
<evidence type="ECO:0000313" key="10">
    <source>
        <dbReference type="EMBL" id="MCL2916466.1"/>
    </source>
</evidence>
<reference evidence="10 11" key="1">
    <citation type="submission" date="2022-01" db="EMBL/GenBank/DDBJ databases">
        <title>Whole genome-based taxonomy of the Shewanellaceae.</title>
        <authorList>
            <person name="Martin-Rodriguez A.J."/>
        </authorList>
    </citation>
    <scope>NUCLEOTIDE SEQUENCE [LARGE SCALE GENOMIC DNA]</scope>
    <source>
        <strain evidence="10 11">DSM 21332</strain>
    </source>
</reference>
<dbReference type="Gene3D" id="1.10.287.470">
    <property type="entry name" value="Helix hairpin bin"/>
    <property type="match status" value="1"/>
</dbReference>
<name>A0ABT0NDC3_9GAMM</name>
<feature type="transmembrane region" description="Helical" evidence="6">
    <location>
        <begin position="26"/>
        <end position="43"/>
    </location>
</feature>
<evidence type="ECO:0000256" key="1">
    <source>
        <dbReference type="ARBA" id="ARBA00004167"/>
    </source>
</evidence>
<sequence length="371" mass="40178">MTDATETKADAPKEDKNEGSSQARKFTYYIFLAVFCLWLYSLWADRMTPMTDEGRVNGQIVRITPQVSGPVAQVLVTDNSQVTQGQSLVQIDKHPFELNVKAARLALQQTTQSFNADSAAINAAKATEVAARVKVDNARQHYERNKELARTGLISKADLDDSSASLETAQANLSQATAALEKAKQALGPQTENNPQIQSALNKLEQALLNLSYTNITAPAAGVVTNMNLAAGNYAGAGQPLMTYVNNSHLWVTAMVTENSLAHLKQGIPVKLVFDAYPGQIFTGAVTTIGWGSSGNGSLQVNSANGLLDSPTVSPDAQRFPVNIKLDSLPEGVSLRYSGRVTVSFFPGESYIGERLLDVWTWIWSYLTYVS</sequence>
<dbReference type="Pfam" id="PF25954">
    <property type="entry name" value="Beta-barrel_RND_2"/>
    <property type="match status" value="1"/>
</dbReference>
<comment type="subcellular location">
    <subcellularLocation>
        <location evidence="1">Membrane</location>
        <topology evidence="1">Single-pass membrane protein</topology>
    </subcellularLocation>
</comment>
<dbReference type="Gene3D" id="2.40.30.170">
    <property type="match status" value="1"/>
</dbReference>
<evidence type="ECO:0000256" key="4">
    <source>
        <dbReference type="ARBA" id="ARBA00022989"/>
    </source>
</evidence>
<evidence type="ECO:0000256" key="3">
    <source>
        <dbReference type="ARBA" id="ARBA00022692"/>
    </source>
</evidence>
<dbReference type="InterPro" id="IPR058792">
    <property type="entry name" value="Beta-barrel_RND_2"/>
</dbReference>
<dbReference type="SUPFAM" id="SSF111369">
    <property type="entry name" value="HlyD-like secretion proteins"/>
    <property type="match status" value="2"/>
</dbReference>
<evidence type="ECO:0000256" key="5">
    <source>
        <dbReference type="ARBA" id="ARBA00023136"/>
    </source>
</evidence>
<dbReference type="Gene3D" id="2.40.50.100">
    <property type="match status" value="1"/>
</dbReference>
<evidence type="ECO:0000259" key="7">
    <source>
        <dbReference type="Pfam" id="PF25876"/>
    </source>
</evidence>
<accession>A0ABT0NDC3</accession>
<gene>
    <name evidence="10" type="ORF">L2725_22270</name>
</gene>
<feature type="domain" description="Multidrug resistance protein MdtA-like alpha-helical hairpin" evidence="7">
    <location>
        <begin position="122"/>
        <end position="187"/>
    </location>
</feature>
<comment type="similarity">
    <text evidence="2">Belongs to the membrane fusion protein (MFP) (TC 8.A.1) family.</text>
</comment>
<dbReference type="PANTHER" id="PTHR30386">
    <property type="entry name" value="MEMBRANE FUSION SUBUNIT OF EMRAB-TOLC MULTIDRUG EFFLUX PUMP"/>
    <property type="match status" value="1"/>
</dbReference>
<feature type="domain" description="CusB-like beta-barrel" evidence="9">
    <location>
        <begin position="250"/>
        <end position="289"/>
    </location>
</feature>
<dbReference type="EMBL" id="JAKIKT010000015">
    <property type="protein sequence ID" value="MCL2916466.1"/>
    <property type="molecule type" value="Genomic_DNA"/>
</dbReference>
<dbReference type="InterPro" id="IPR058625">
    <property type="entry name" value="MdtA-like_BSH"/>
</dbReference>
<proteinExistence type="inferred from homology"/>
<dbReference type="Proteomes" id="UP001202831">
    <property type="component" value="Unassembled WGS sequence"/>
</dbReference>
<evidence type="ECO:0000259" key="8">
    <source>
        <dbReference type="Pfam" id="PF25917"/>
    </source>
</evidence>
<comment type="caution">
    <text evidence="10">The sequence shown here is derived from an EMBL/GenBank/DDBJ whole genome shotgun (WGS) entry which is preliminary data.</text>
</comment>
<keyword evidence="5 6" id="KW-0472">Membrane</keyword>
<keyword evidence="4 6" id="KW-1133">Transmembrane helix</keyword>
<keyword evidence="11" id="KW-1185">Reference proteome</keyword>
<dbReference type="PANTHER" id="PTHR30386:SF26">
    <property type="entry name" value="TRANSPORT PROTEIN COMB"/>
    <property type="match status" value="1"/>
</dbReference>
<dbReference type="InterPro" id="IPR050739">
    <property type="entry name" value="MFP"/>
</dbReference>
<dbReference type="Pfam" id="PF25876">
    <property type="entry name" value="HH_MFP_RND"/>
    <property type="match status" value="1"/>
</dbReference>
<dbReference type="Pfam" id="PF25917">
    <property type="entry name" value="BSH_RND"/>
    <property type="match status" value="1"/>
</dbReference>
<feature type="domain" description="Multidrug resistance protein MdtA-like barrel-sandwich hybrid" evidence="8">
    <location>
        <begin position="60"/>
        <end position="242"/>
    </location>
</feature>
<evidence type="ECO:0000256" key="2">
    <source>
        <dbReference type="ARBA" id="ARBA00009477"/>
    </source>
</evidence>
<evidence type="ECO:0000259" key="9">
    <source>
        <dbReference type="Pfam" id="PF25954"/>
    </source>
</evidence>
<protein>
    <submittedName>
        <fullName evidence="10">HlyD family secretion protein</fullName>
    </submittedName>
</protein>